<evidence type="ECO:0000259" key="3">
    <source>
        <dbReference type="Pfam" id="PF20152"/>
    </source>
</evidence>
<feature type="compositionally biased region" description="Basic and acidic residues" evidence="1">
    <location>
        <begin position="240"/>
        <end position="263"/>
    </location>
</feature>
<feature type="transmembrane region" description="Helical" evidence="2">
    <location>
        <begin position="134"/>
        <end position="156"/>
    </location>
</feature>
<dbReference type="OrthoDB" id="3263055at2759"/>
<feature type="transmembrane region" description="Helical" evidence="2">
    <location>
        <begin position="52"/>
        <end position="75"/>
    </location>
</feature>
<name>A0A8H5CSA6_9AGAR</name>
<protein>
    <recommendedName>
        <fullName evidence="3">DUF6534 domain-containing protein</fullName>
    </recommendedName>
</protein>
<sequence length="263" mass="29214">MATHGLLHHSNEASLKLIIWSVVMEALFTGLNGAFVQTFYTYRVWKLSERNWFLAGFILILIVCNAGCGTAWVIISMQLDTYERLLDITPLTITINALSTTIDVLIAGSLVYLLHSARTGFKRSDTMINKLIVFVVNTGVLTTLCAIAALICLVASPRTLIYASFYFCIGRFYVNSFLATLNARTSITDKIDNVDHMLVSLPRSAISSNNAKSQQNISIRIDTTHEAVHDPSMRKNQPKSTEKEISMESAKGSDDELTKVHAY</sequence>
<gene>
    <name evidence="4" type="ORF">D9756_010069</name>
</gene>
<accession>A0A8H5CSA6</accession>
<keyword evidence="5" id="KW-1185">Reference proteome</keyword>
<dbReference type="Proteomes" id="UP000559027">
    <property type="component" value="Unassembled WGS sequence"/>
</dbReference>
<feature type="transmembrane region" description="Helical" evidence="2">
    <location>
        <begin position="162"/>
        <end position="181"/>
    </location>
</feature>
<comment type="caution">
    <text evidence="4">The sequence shown here is derived from an EMBL/GenBank/DDBJ whole genome shotgun (WGS) entry which is preliminary data.</text>
</comment>
<dbReference type="Pfam" id="PF20152">
    <property type="entry name" value="DUF6534"/>
    <property type="match status" value="1"/>
</dbReference>
<evidence type="ECO:0000313" key="5">
    <source>
        <dbReference type="Proteomes" id="UP000559027"/>
    </source>
</evidence>
<dbReference type="InterPro" id="IPR045339">
    <property type="entry name" value="DUF6534"/>
</dbReference>
<evidence type="ECO:0000313" key="4">
    <source>
        <dbReference type="EMBL" id="KAF5346449.1"/>
    </source>
</evidence>
<keyword evidence="2" id="KW-0812">Transmembrane</keyword>
<dbReference type="AlphaFoldDB" id="A0A8H5CSA6"/>
<feature type="transmembrane region" description="Helical" evidence="2">
    <location>
        <begin position="17"/>
        <end position="40"/>
    </location>
</feature>
<feature type="domain" description="DUF6534" evidence="3">
    <location>
        <begin position="99"/>
        <end position="185"/>
    </location>
</feature>
<evidence type="ECO:0000256" key="1">
    <source>
        <dbReference type="SAM" id="MobiDB-lite"/>
    </source>
</evidence>
<feature type="region of interest" description="Disordered" evidence="1">
    <location>
        <begin position="228"/>
        <end position="263"/>
    </location>
</feature>
<dbReference type="PANTHER" id="PTHR40465:SF1">
    <property type="entry name" value="DUF6534 DOMAIN-CONTAINING PROTEIN"/>
    <property type="match status" value="1"/>
</dbReference>
<organism evidence="4 5">
    <name type="scientific">Leucocoprinus leucothites</name>
    <dbReference type="NCBI Taxonomy" id="201217"/>
    <lineage>
        <taxon>Eukaryota</taxon>
        <taxon>Fungi</taxon>
        <taxon>Dikarya</taxon>
        <taxon>Basidiomycota</taxon>
        <taxon>Agaricomycotina</taxon>
        <taxon>Agaricomycetes</taxon>
        <taxon>Agaricomycetidae</taxon>
        <taxon>Agaricales</taxon>
        <taxon>Agaricineae</taxon>
        <taxon>Agaricaceae</taxon>
        <taxon>Leucocoprinus</taxon>
    </lineage>
</organism>
<keyword evidence="2" id="KW-0472">Membrane</keyword>
<proteinExistence type="predicted"/>
<feature type="transmembrane region" description="Helical" evidence="2">
    <location>
        <begin position="95"/>
        <end position="114"/>
    </location>
</feature>
<keyword evidence="2" id="KW-1133">Transmembrane helix</keyword>
<reference evidence="4 5" key="1">
    <citation type="journal article" date="2020" name="ISME J.">
        <title>Uncovering the hidden diversity of litter-decomposition mechanisms in mushroom-forming fungi.</title>
        <authorList>
            <person name="Floudas D."/>
            <person name="Bentzer J."/>
            <person name="Ahren D."/>
            <person name="Johansson T."/>
            <person name="Persson P."/>
            <person name="Tunlid A."/>
        </authorList>
    </citation>
    <scope>NUCLEOTIDE SEQUENCE [LARGE SCALE GENOMIC DNA]</scope>
    <source>
        <strain evidence="4 5">CBS 146.42</strain>
    </source>
</reference>
<dbReference type="EMBL" id="JAACJO010000031">
    <property type="protein sequence ID" value="KAF5346449.1"/>
    <property type="molecule type" value="Genomic_DNA"/>
</dbReference>
<evidence type="ECO:0000256" key="2">
    <source>
        <dbReference type="SAM" id="Phobius"/>
    </source>
</evidence>
<dbReference type="PANTHER" id="PTHR40465">
    <property type="entry name" value="CHROMOSOME 1, WHOLE GENOME SHOTGUN SEQUENCE"/>
    <property type="match status" value="1"/>
</dbReference>